<name>A0A3P3VYY3_9FLAO</name>
<reference evidence="2 3" key="1">
    <citation type="submission" date="2018-11" db="EMBL/GenBank/DDBJ databases">
        <title>Flavobacterium sp. nov., YIM 102701-2 draft genome.</title>
        <authorList>
            <person name="Li G."/>
            <person name="Jiang Y."/>
        </authorList>
    </citation>
    <scope>NUCLEOTIDE SEQUENCE [LARGE SCALE GENOMIC DNA]</scope>
    <source>
        <strain evidence="2 3">YIM 102701-2</strain>
    </source>
</reference>
<feature type="signal peptide" evidence="1">
    <location>
        <begin position="1"/>
        <end position="18"/>
    </location>
</feature>
<organism evidence="2 3">
    <name type="scientific">Paenimyroides tangerinum</name>
    <dbReference type="NCBI Taxonomy" id="2488728"/>
    <lineage>
        <taxon>Bacteria</taxon>
        <taxon>Pseudomonadati</taxon>
        <taxon>Bacteroidota</taxon>
        <taxon>Flavobacteriia</taxon>
        <taxon>Flavobacteriales</taxon>
        <taxon>Flavobacteriaceae</taxon>
        <taxon>Paenimyroides</taxon>
    </lineage>
</organism>
<dbReference type="RefSeq" id="WP_125020022.1">
    <property type="nucleotide sequence ID" value="NZ_RQVQ01000045.1"/>
</dbReference>
<evidence type="ECO:0000313" key="3">
    <source>
        <dbReference type="Proteomes" id="UP000275719"/>
    </source>
</evidence>
<sequence length="1131" mass="130473">MRVLYLFLVFFFFSIASAQEINSLYQNKRFSSQDSIIQLENVALNNSYFEVLDLDGKPITTEKYQIDFEKGILKLQQIPNDSIQVNYLKYPDFLTKTYSIYDKNRMVSNESGAALFVVPEKKKSTYIPFDGLNTDGSITRGITVGNNQNMVTNSNLDLQITGKLSDKVSLRASIQDSNVPLQNGGYSQKIDEFDQIFIELFGKDWSIKAGDLFIENRKSMYMNFNKKVQGISTKFTFEGEKSKTEIEAAAALARGQYAKSNFIGQEGNQGPYKLKGTNGELYILIISGSEKVYVNGRLLTRGENNDYVIDYNSGEIRFTSLFPITADMRIAIEYQYTDRNYTRYLGYGGINHKTKSWDFSGYVYTESDIKNQPLQQNLNEEQIKILQEAGNDVNQMLAPSAYEDTYSENKVLYKKENFNGTEIFVFSNNPDDQLYSVAFTFMGANLGNYELASTSGIGKIYRYVEPIGDLPQGSYEPVSRLIAPTKLTVATVMTKYNPDEKTLINLEVAMSNNDQNLFSSIDDKNNKGWAGNINAKQRILSKAITLDAFANVQFVHKNFRPIERLYSIEFDRDWNLETQFGNQNIITAGLTANLNPQSQITYQFDRLEFTKSYEGYKNTLTANYNKNGLVAQTNSSMLSANSTTNQTNFIRSSSKVVYKKNEKWIGFNFDLEDYQIKNKDSKEFQSSSQRFFQTDLFIGRGDSAKMYIELGYQFRANDSLQDNRLQRTTQANAIYVKSQVFKTKTSDLNVYANYRILDYKYGNLPTENTLNSRIAYNDRFFKNLIQTATVYENTSGSIAQQEFTYLEVEAGLGTHMWNDYNGNGVQELEEFEVALFPDQAKFVRLYLPNQIYLRTHQTKFSEALNINFSIWQNDSGFKKWISKFHNQTTYLIDKNVLRNGQEIQWNPFTKNDESLVSTNENFRNNFYFNRSKQRYSTTYSYIQNRTKNLLNSGSVEGKLKTHQFQFTHLVKKLWLFNFITKAENANSVSENYSEKNYQIDSYTLHPKVSYLFSNQASVDVFYEYKNKFNNLNNFETLDQHRIGASFTYNSIKKFSMNGELSYYENKFVGNQFSPVAFQMLEGLQPGKNITWRFLIQRNLTKYLDLNVNYQGRTSESANTIHTGTIQLRAFF</sequence>
<comment type="caution">
    <text evidence="2">The sequence shown here is derived from an EMBL/GenBank/DDBJ whole genome shotgun (WGS) entry which is preliminary data.</text>
</comment>
<proteinExistence type="predicted"/>
<dbReference type="EMBL" id="RQVQ01000045">
    <property type="protein sequence ID" value="RRJ88032.1"/>
    <property type="molecule type" value="Genomic_DNA"/>
</dbReference>
<evidence type="ECO:0000313" key="2">
    <source>
        <dbReference type="EMBL" id="RRJ88032.1"/>
    </source>
</evidence>
<dbReference type="OrthoDB" id="9815802at2"/>
<dbReference type="AlphaFoldDB" id="A0A3P3VYY3"/>
<keyword evidence="3" id="KW-1185">Reference proteome</keyword>
<dbReference type="Proteomes" id="UP000275719">
    <property type="component" value="Unassembled WGS sequence"/>
</dbReference>
<gene>
    <name evidence="2" type="ORF">EG240_14230</name>
</gene>
<keyword evidence="1" id="KW-0732">Signal</keyword>
<accession>A0A3P3VYY3</accession>
<protein>
    <submittedName>
        <fullName evidence="2">Uncharacterized protein</fullName>
    </submittedName>
</protein>
<feature type="chain" id="PRO_5018184757" evidence="1">
    <location>
        <begin position="19"/>
        <end position="1131"/>
    </location>
</feature>
<evidence type="ECO:0000256" key="1">
    <source>
        <dbReference type="SAM" id="SignalP"/>
    </source>
</evidence>